<reference evidence="1" key="1">
    <citation type="submission" date="2018-05" db="EMBL/GenBank/DDBJ databases">
        <authorList>
            <person name="Lanie J.A."/>
            <person name="Ng W.-L."/>
            <person name="Kazmierczak K.M."/>
            <person name="Andrzejewski T.M."/>
            <person name="Davidsen T.M."/>
            <person name="Wayne K.J."/>
            <person name="Tettelin H."/>
            <person name="Glass J.I."/>
            <person name="Rusch D."/>
            <person name="Podicherti R."/>
            <person name="Tsui H.-C.T."/>
            <person name="Winkler M.E."/>
        </authorList>
    </citation>
    <scope>NUCLEOTIDE SEQUENCE</scope>
</reference>
<gene>
    <name evidence="1" type="ORF">METZ01_LOCUS322951</name>
</gene>
<organism evidence="1">
    <name type="scientific">marine metagenome</name>
    <dbReference type="NCBI Taxonomy" id="408172"/>
    <lineage>
        <taxon>unclassified sequences</taxon>
        <taxon>metagenomes</taxon>
        <taxon>ecological metagenomes</taxon>
    </lineage>
</organism>
<sequence>MSKPINISVPDDLYKRVKRHKQIQISSVCQTALLEAVEGEKIKTTRPKPRYVEADQLGTLLEKIVECIDRLDQRDASNSQRTSEVPYQENLATKNQSDITALLEGSEVMSVERNLTSLERKVGKKFLSGTRQKLREELVYRGRKVIESKVDLSSLISLDEVKVAVLLKCKHFGETNVGNFVLSLTLFGTSPVYAELIKGKTLKKLQEEIMRYFPGDDPKICMDVKLEMNPIYDKSFLAE</sequence>
<evidence type="ECO:0000313" key="1">
    <source>
        <dbReference type="EMBL" id="SVC70097.1"/>
    </source>
</evidence>
<dbReference type="EMBL" id="UINC01105848">
    <property type="protein sequence ID" value="SVC70097.1"/>
    <property type="molecule type" value="Genomic_DNA"/>
</dbReference>
<proteinExistence type="predicted"/>
<name>A0A382PB79_9ZZZZ</name>
<accession>A0A382PB79</accession>
<dbReference type="AlphaFoldDB" id="A0A382PB79"/>
<protein>
    <submittedName>
        <fullName evidence="1">Uncharacterized protein</fullName>
    </submittedName>
</protein>